<dbReference type="AlphaFoldDB" id="C0EH47"/>
<dbReference type="STRING" id="537013.CLOSTMETH_03247"/>
<accession>C0EH47</accession>
<dbReference type="Proteomes" id="UP000003340">
    <property type="component" value="Unassembled WGS sequence"/>
</dbReference>
<gene>
    <name evidence="1" type="ORF">CLOSTMETH_03247</name>
</gene>
<name>C0EH47_9FIRM</name>
<dbReference type="HOGENOM" id="CLU_2341834_0_0_9"/>
<comment type="caution">
    <text evidence="1">The sequence shown here is derived from an EMBL/GenBank/DDBJ whole genome shotgun (WGS) entry which is preliminary data.</text>
</comment>
<sequence length="97" mass="10666">MSGLWAFRTSRKPNKLALADVAGLYRATAHLLAWRSFPHIGNGADTARRSRAISIQAFHIKESLLVRKQRKFPALSMKKGALDGPSAPLPIPVLVYS</sequence>
<dbReference type="EMBL" id="ACEC01000115">
    <property type="protein sequence ID" value="EEG29134.1"/>
    <property type="molecule type" value="Genomic_DNA"/>
</dbReference>
<evidence type="ECO:0000313" key="2">
    <source>
        <dbReference type="Proteomes" id="UP000003340"/>
    </source>
</evidence>
<keyword evidence="2" id="KW-1185">Reference proteome</keyword>
<proteinExistence type="predicted"/>
<evidence type="ECO:0000313" key="1">
    <source>
        <dbReference type="EMBL" id="EEG29134.1"/>
    </source>
</evidence>
<reference evidence="1 2" key="1">
    <citation type="submission" date="2009-01" db="EMBL/GenBank/DDBJ databases">
        <authorList>
            <person name="Fulton L."/>
            <person name="Clifton S."/>
            <person name="Fulton B."/>
            <person name="Xu J."/>
            <person name="Minx P."/>
            <person name="Pepin K.H."/>
            <person name="Johnson M."/>
            <person name="Bhonagiri V."/>
            <person name="Nash W.E."/>
            <person name="Mardis E.R."/>
            <person name="Wilson R.K."/>
        </authorList>
    </citation>
    <scope>NUCLEOTIDE SEQUENCE [LARGE SCALE GENOMIC DNA]</scope>
    <source>
        <strain evidence="1 2">DSM 5476</strain>
    </source>
</reference>
<organism evidence="1 2">
    <name type="scientific">[Clostridium] methylpentosum DSM 5476</name>
    <dbReference type="NCBI Taxonomy" id="537013"/>
    <lineage>
        <taxon>Bacteria</taxon>
        <taxon>Bacillati</taxon>
        <taxon>Bacillota</taxon>
        <taxon>Clostridia</taxon>
        <taxon>Eubacteriales</taxon>
        <taxon>Oscillospiraceae</taxon>
        <taxon>Oscillospiraceae incertae sedis</taxon>
    </lineage>
</organism>
<protein>
    <submittedName>
        <fullName evidence="1">Uncharacterized protein</fullName>
    </submittedName>
</protein>
<reference evidence="1 2" key="2">
    <citation type="submission" date="2009-02" db="EMBL/GenBank/DDBJ databases">
        <title>Draft genome sequence of Clostridium methylpentosum (DSM 5476).</title>
        <authorList>
            <person name="Sudarsanam P."/>
            <person name="Ley R."/>
            <person name="Guruge J."/>
            <person name="Turnbaugh P.J."/>
            <person name="Mahowald M."/>
            <person name="Liep D."/>
            <person name="Gordon J."/>
        </authorList>
    </citation>
    <scope>NUCLEOTIDE SEQUENCE [LARGE SCALE GENOMIC DNA]</scope>
    <source>
        <strain evidence="1 2">DSM 5476</strain>
    </source>
</reference>